<protein>
    <submittedName>
        <fullName evidence="2">Uncharacterized protein</fullName>
    </submittedName>
</protein>
<feature type="region of interest" description="Disordered" evidence="1">
    <location>
        <begin position="147"/>
        <end position="166"/>
    </location>
</feature>
<proteinExistence type="predicted"/>
<evidence type="ECO:0000256" key="1">
    <source>
        <dbReference type="SAM" id="MobiDB-lite"/>
    </source>
</evidence>
<keyword evidence="3" id="KW-1185">Reference proteome</keyword>
<gene>
    <name evidence="2" type="ORF">GLS40_03520</name>
</gene>
<dbReference type="Proteomes" id="UP000443843">
    <property type="component" value="Unassembled WGS sequence"/>
</dbReference>
<name>A0A844VZ84_9RHOB</name>
<feature type="region of interest" description="Disordered" evidence="1">
    <location>
        <begin position="73"/>
        <end position="96"/>
    </location>
</feature>
<sequence length="166" mass="17428">MTGDAPRSRNRPAMLAQYPRAARPRVLTRCDPTSARRGWRHGRALLRQGLVQAIVIEQGPKARLAVRGDMRGLQDDHIGTRPVGSDRIDQRGTGAAVPPHHDLAGLLDGVFPGPGDLVVRPVFADQSEVDVAIGVGPAIAEAAAQKQAANGGTVAERGADDLDGAV</sequence>
<dbReference type="EMBL" id="WNXQ01000002">
    <property type="protein sequence ID" value="MWB77086.1"/>
    <property type="molecule type" value="Genomic_DNA"/>
</dbReference>
<evidence type="ECO:0000313" key="2">
    <source>
        <dbReference type="EMBL" id="MWB77086.1"/>
    </source>
</evidence>
<dbReference type="AlphaFoldDB" id="A0A844VZ84"/>
<evidence type="ECO:0000313" key="3">
    <source>
        <dbReference type="Proteomes" id="UP000443843"/>
    </source>
</evidence>
<reference evidence="2 3" key="1">
    <citation type="submission" date="2019-11" db="EMBL/GenBank/DDBJ databases">
        <title>Pseudooceanicola pacifica sp. nov., isolated from deep-sea sediment of the Pacific Ocean.</title>
        <authorList>
            <person name="Lyu L."/>
        </authorList>
    </citation>
    <scope>NUCLEOTIDE SEQUENCE [LARGE SCALE GENOMIC DNA]</scope>
    <source>
        <strain evidence="2 3">216_PA32_1</strain>
    </source>
</reference>
<comment type="caution">
    <text evidence="2">The sequence shown here is derived from an EMBL/GenBank/DDBJ whole genome shotgun (WGS) entry which is preliminary data.</text>
</comment>
<organism evidence="2 3">
    <name type="scientific">Pseudooceanicola pacificus</name>
    <dbReference type="NCBI Taxonomy" id="2676438"/>
    <lineage>
        <taxon>Bacteria</taxon>
        <taxon>Pseudomonadati</taxon>
        <taxon>Pseudomonadota</taxon>
        <taxon>Alphaproteobacteria</taxon>
        <taxon>Rhodobacterales</taxon>
        <taxon>Paracoccaceae</taxon>
        <taxon>Pseudooceanicola</taxon>
    </lineage>
</organism>
<feature type="compositionally biased region" description="Basic and acidic residues" evidence="1">
    <location>
        <begin position="73"/>
        <end position="90"/>
    </location>
</feature>
<accession>A0A844VZ84</accession>